<reference evidence="2 3" key="1">
    <citation type="journal article" date="2018" name="J. Allergy Clin. Immunol.">
        <title>High-quality assembly of Dermatophagoides pteronyssinus genome and transcriptome reveals a wide range of novel allergens.</title>
        <authorList>
            <person name="Liu X.Y."/>
            <person name="Yang K.Y."/>
            <person name="Wang M.Q."/>
            <person name="Kwok J.S."/>
            <person name="Zeng X."/>
            <person name="Yang Z."/>
            <person name="Xiao X.J."/>
            <person name="Lau C.P."/>
            <person name="Li Y."/>
            <person name="Huang Z.M."/>
            <person name="Ba J.G."/>
            <person name="Yim A.K."/>
            <person name="Ouyang C.Y."/>
            <person name="Ngai S.M."/>
            <person name="Chan T.F."/>
            <person name="Leung E.L."/>
            <person name="Liu L."/>
            <person name="Liu Z.G."/>
            <person name="Tsui S.K."/>
        </authorList>
    </citation>
    <scope>NUCLEOTIDE SEQUENCE [LARGE SCALE GENOMIC DNA]</scope>
    <source>
        <strain evidence="2">Derp</strain>
    </source>
</reference>
<reference evidence="2 3" key="2">
    <citation type="journal article" date="2022" name="Mol. Biol. Evol.">
        <title>Comparative Genomics Reveals Insights into the Divergent Evolution of Astigmatic Mites and Household Pest Adaptations.</title>
        <authorList>
            <person name="Xiong Q."/>
            <person name="Wan A.T."/>
            <person name="Liu X."/>
            <person name="Fung C.S."/>
            <person name="Xiao X."/>
            <person name="Malainual N."/>
            <person name="Hou J."/>
            <person name="Wang L."/>
            <person name="Wang M."/>
            <person name="Yang K.Y."/>
            <person name="Cui Y."/>
            <person name="Leung E.L."/>
            <person name="Nong W."/>
            <person name="Shin S.K."/>
            <person name="Au S.W."/>
            <person name="Jeong K.Y."/>
            <person name="Chew F.T."/>
            <person name="Hui J.H."/>
            <person name="Leung T.F."/>
            <person name="Tungtrongchitr A."/>
            <person name="Zhong N."/>
            <person name="Liu Z."/>
            <person name="Tsui S.K."/>
        </authorList>
    </citation>
    <scope>NUCLEOTIDE SEQUENCE [LARGE SCALE GENOMIC DNA]</scope>
    <source>
        <strain evidence="2">Derp</strain>
    </source>
</reference>
<proteinExistence type="predicted"/>
<accession>A0ABQ8JTA3</accession>
<feature type="region of interest" description="Disordered" evidence="1">
    <location>
        <begin position="38"/>
        <end position="60"/>
    </location>
</feature>
<keyword evidence="3" id="KW-1185">Reference proteome</keyword>
<evidence type="ECO:0000256" key="1">
    <source>
        <dbReference type="SAM" id="MobiDB-lite"/>
    </source>
</evidence>
<gene>
    <name evidence="2" type="ORF">DERP_005078</name>
</gene>
<feature type="compositionally biased region" description="Polar residues" evidence="1">
    <location>
        <begin position="1"/>
        <end position="11"/>
    </location>
</feature>
<comment type="caution">
    <text evidence="2">The sequence shown here is derived from an EMBL/GenBank/DDBJ whole genome shotgun (WGS) entry which is preliminary data.</text>
</comment>
<evidence type="ECO:0000313" key="3">
    <source>
        <dbReference type="Proteomes" id="UP000887458"/>
    </source>
</evidence>
<dbReference type="Proteomes" id="UP000887458">
    <property type="component" value="Unassembled WGS sequence"/>
</dbReference>
<feature type="compositionally biased region" description="Polar residues" evidence="1">
    <location>
        <begin position="47"/>
        <end position="60"/>
    </location>
</feature>
<organism evidence="2 3">
    <name type="scientific">Dermatophagoides pteronyssinus</name>
    <name type="common">European house dust mite</name>
    <dbReference type="NCBI Taxonomy" id="6956"/>
    <lineage>
        <taxon>Eukaryota</taxon>
        <taxon>Metazoa</taxon>
        <taxon>Ecdysozoa</taxon>
        <taxon>Arthropoda</taxon>
        <taxon>Chelicerata</taxon>
        <taxon>Arachnida</taxon>
        <taxon>Acari</taxon>
        <taxon>Acariformes</taxon>
        <taxon>Sarcoptiformes</taxon>
        <taxon>Astigmata</taxon>
        <taxon>Psoroptidia</taxon>
        <taxon>Analgoidea</taxon>
        <taxon>Pyroglyphidae</taxon>
        <taxon>Dermatophagoidinae</taxon>
        <taxon>Dermatophagoides</taxon>
    </lineage>
</organism>
<feature type="region of interest" description="Disordered" evidence="1">
    <location>
        <begin position="1"/>
        <end position="20"/>
    </location>
</feature>
<sequence length="60" mass="6910">MDQNFQRSSSHFTKKKENNNFLYGDASIKKIKIKSKNHNHNHGRCLGSTTTTNINQSTEE</sequence>
<dbReference type="EMBL" id="NJHN03000017">
    <property type="protein sequence ID" value="KAH9425859.1"/>
    <property type="molecule type" value="Genomic_DNA"/>
</dbReference>
<name>A0ABQ8JTA3_DERPT</name>
<protein>
    <submittedName>
        <fullName evidence="2">Uncharacterized protein</fullName>
    </submittedName>
</protein>
<evidence type="ECO:0000313" key="2">
    <source>
        <dbReference type="EMBL" id="KAH9425859.1"/>
    </source>
</evidence>